<feature type="compositionally biased region" description="Polar residues" evidence="1">
    <location>
        <begin position="16"/>
        <end position="25"/>
    </location>
</feature>
<reference evidence="2 3" key="1">
    <citation type="submission" date="2019-05" db="EMBL/GenBank/DDBJ databases">
        <title>Another draft genome of Portunus trituberculatus and its Hox gene families provides insights of decapod evolution.</title>
        <authorList>
            <person name="Jeong J.-H."/>
            <person name="Song I."/>
            <person name="Kim S."/>
            <person name="Choi T."/>
            <person name="Kim D."/>
            <person name="Ryu S."/>
            <person name="Kim W."/>
        </authorList>
    </citation>
    <scope>NUCLEOTIDE SEQUENCE [LARGE SCALE GENOMIC DNA]</scope>
    <source>
        <tissue evidence="2">Muscle</tissue>
    </source>
</reference>
<proteinExistence type="predicted"/>
<dbReference type="EMBL" id="VSRR010011507">
    <property type="protein sequence ID" value="MPC53289.1"/>
    <property type="molecule type" value="Genomic_DNA"/>
</dbReference>
<comment type="caution">
    <text evidence="2">The sequence shown here is derived from an EMBL/GenBank/DDBJ whole genome shotgun (WGS) entry which is preliminary data.</text>
</comment>
<protein>
    <submittedName>
        <fullName evidence="2">Uncharacterized protein</fullName>
    </submittedName>
</protein>
<evidence type="ECO:0000256" key="1">
    <source>
        <dbReference type="SAM" id="MobiDB-lite"/>
    </source>
</evidence>
<dbReference type="AlphaFoldDB" id="A0A5B7G6R3"/>
<dbReference type="Proteomes" id="UP000324222">
    <property type="component" value="Unassembled WGS sequence"/>
</dbReference>
<organism evidence="2 3">
    <name type="scientific">Portunus trituberculatus</name>
    <name type="common">Swimming crab</name>
    <name type="synonym">Neptunus trituberculatus</name>
    <dbReference type="NCBI Taxonomy" id="210409"/>
    <lineage>
        <taxon>Eukaryota</taxon>
        <taxon>Metazoa</taxon>
        <taxon>Ecdysozoa</taxon>
        <taxon>Arthropoda</taxon>
        <taxon>Crustacea</taxon>
        <taxon>Multicrustacea</taxon>
        <taxon>Malacostraca</taxon>
        <taxon>Eumalacostraca</taxon>
        <taxon>Eucarida</taxon>
        <taxon>Decapoda</taxon>
        <taxon>Pleocyemata</taxon>
        <taxon>Brachyura</taxon>
        <taxon>Eubrachyura</taxon>
        <taxon>Portunoidea</taxon>
        <taxon>Portunidae</taxon>
        <taxon>Portuninae</taxon>
        <taxon>Portunus</taxon>
    </lineage>
</organism>
<accession>A0A5B7G6R3</accession>
<name>A0A5B7G6R3_PORTR</name>
<keyword evidence="3" id="KW-1185">Reference proteome</keyword>
<sequence length="112" mass="12312">MDQVWDNVLSRRHQPPTVTSDSCGQSLARPRPAGTWLLAPSDPESRASVSSGRAPLLAPLSSPRAYKRSLPNALAEGLHRRWSRVAADHRRLPPALRQKIFTPDAAGDLTDR</sequence>
<evidence type="ECO:0000313" key="3">
    <source>
        <dbReference type="Proteomes" id="UP000324222"/>
    </source>
</evidence>
<gene>
    <name evidence="2" type="ORF">E2C01_047178</name>
</gene>
<evidence type="ECO:0000313" key="2">
    <source>
        <dbReference type="EMBL" id="MPC53289.1"/>
    </source>
</evidence>
<feature type="region of interest" description="Disordered" evidence="1">
    <location>
        <begin position="1"/>
        <end position="58"/>
    </location>
</feature>